<sequence>MRHIRTLIAAIVIAPLAWVLLALGQVRSAGAFTGTLHAADFARPVALLAAAGLLLGLLGTLRFSPLGAMAIGIAYTLSYAMLLVAPAQTMNLFTDDLWVAGRHLDLTAPIRSGTTMVLGVLLLVGAASRQRWRRWPQPAAEAPETTETPQRPLGIEGLGLNPAYRDAEPEPATVPAPYTTPEPYDTERWASGTDESAQRQPTSASRSPYGW</sequence>
<proteinExistence type="predicted"/>
<evidence type="ECO:0000313" key="4">
    <source>
        <dbReference type="Proteomes" id="UP000642070"/>
    </source>
</evidence>
<reference evidence="3" key="1">
    <citation type="journal article" date="2014" name="Int. J. Syst. Evol. Microbiol.">
        <title>Complete genome sequence of Corynebacterium casei LMG S-19264T (=DSM 44701T), isolated from a smear-ripened cheese.</title>
        <authorList>
            <consortium name="US DOE Joint Genome Institute (JGI-PGF)"/>
            <person name="Walter F."/>
            <person name="Albersmeier A."/>
            <person name="Kalinowski J."/>
            <person name="Ruckert C."/>
        </authorList>
    </citation>
    <scope>NUCLEOTIDE SEQUENCE</scope>
    <source>
        <strain evidence="3">JCM 19831</strain>
    </source>
</reference>
<evidence type="ECO:0000313" key="3">
    <source>
        <dbReference type="EMBL" id="GGM41330.1"/>
    </source>
</evidence>
<dbReference type="RefSeq" id="WP_190252205.1">
    <property type="nucleotide sequence ID" value="NZ_BMPI01000024.1"/>
</dbReference>
<accession>A0A917TXM8</accession>
<evidence type="ECO:0000256" key="2">
    <source>
        <dbReference type="SAM" id="Phobius"/>
    </source>
</evidence>
<feature type="compositionally biased region" description="Polar residues" evidence="1">
    <location>
        <begin position="193"/>
        <end position="211"/>
    </location>
</feature>
<dbReference type="Proteomes" id="UP000642070">
    <property type="component" value="Unassembled WGS sequence"/>
</dbReference>
<protein>
    <submittedName>
        <fullName evidence="3">Uncharacterized protein</fullName>
    </submittedName>
</protein>
<feature type="transmembrane region" description="Helical" evidence="2">
    <location>
        <begin position="41"/>
        <end position="61"/>
    </location>
</feature>
<feature type="region of interest" description="Disordered" evidence="1">
    <location>
        <begin position="134"/>
        <end position="211"/>
    </location>
</feature>
<keyword evidence="2" id="KW-0812">Transmembrane</keyword>
<reference evidence="3" key="2">
    <citation type="submission" date="2020-09" db="EMBL/GenBank/DDBJ databases">
        <authorList>
            <person name="Sun Q."/>
            <person name="Ohkuma M."/>
        </authorList>
    </citation>
    <scope>NUCLEOTIDE SEQUENCE</scope>
    <source>
        <strain evidence="3">JCM 19831</strain>
    </source>
</reference>
<feature type="transmembrane region" description="Helical" evidence="2">
    <location>
        <begin position="68"/>
        <end position="88"/>
    </location>
</feature>
<comment type="caution">
    <text evidence="3">The sequence shown here is derived from an EMBL/GenBank/DDBJ whole genome shotgun (WGS) entry which is preliminary data.</text>
</comment>
<dbReference type="EMBL" id="BMPI01000024">
    <property type="protein sequence ID" value="GGM41330.1"/>
    <property type="molecule type" value="Genomic_DNA"/>
</dbReference>
<name>A0A917TXM8_9ACTN</name>
<evidence type="ECO:0000256" key="1">
    <source>
        <dbReference type="SAM" id="MobiDB-lite"/>
    </source>
</evidence>
<gene>
    <name evidence="3" type="ORF">GCM10007977_048410</name>
</gene>
<feature type="transmembrane region" description="Helical" evidence="2">
    <location>
        <begin position="108"/>
        <end position="127"/>
    </location>
</feature>
<keyword evidence="2" id="KW-0472">Membrane</keyword>
<feature type="compositionally biased region" description="Low complexity" evidence="1">
    <location>
        <begin position="138"/>
        <end position="149"/>
    </location>
</feature>
<dbReference type="AlphaFoldDB" id="A0A917TXM8"/>
<keyword evidence="4" id="KW-1185">Reference proteome</keyword>
<organism evidence="3 4">
    <name type="scientific">Dactylosporangium sucinum</name>
    <dbReference type="NCBI Taxonomy" id="1424081"/>
    <lineage>
        <taxon>Bacteria</taxon>
        <taxon>Bacillati</taxon>
        <taxon>Actinomycetota</taxon>
        <taxon>Actinomycetes</taxon>
        <taxon>Micromonosporales</taxon>
        <taxon>Micromonosporaceae</taxon>
        <taxon>Dactylosporangium</taxon>
    </lineage>
</organism>
<keyword evidence="2" id="KW-1133">Transmembrane helix</keyword>